<feature type="domain" description="Protein kinase" evidence="2">
    <location>
        <begin position="456"/>
        <end position="785"/>
    </location>
</feature>
<dbReference type="InterPro" id="IPR000719">
    <property type="entry name" value="Prot_kinase_dom"/>
</dbReference>
<organism evidence="3 4">
    <name type="scientific">Cardiosporidium cionae</name>
    <dbReference type="NCBI Taxonomy" id="476202"/>
    <lineage>
        <taxon>Eukaryota</taxon>
        <taxon>Sar</taxon>
        <taxon>Alveolata</taxon>
        <taxon>Apicomplexa</taxon>
        <taxon>Aconoidasida</taxon>
        <taxon>Nephromycida</taxon>
        <taxon>Cardiosporidium</taxon>
    </lineage>
</organism>
<accession>A0ABQ7JDQ7</accession>
<dbReference type="PROSITE" id="PS50011">
    <property type="entry name" value="PROTEIN_KINASE_DOM"/>
    <property type="match status" value="1"/>
</dbReference>
<dbReference type="PROSITE" id="PS00108">
    <property type="entry name" value="PROTEIN_KINASE_ST"/>
    <property type="match status" value="1"/>
</dbReference>
<dbReference type="Gene3D" id="1.10.510.10">
    <property type="entry name" value="Transferase(Phosphotransferase) domain 1"/>
    <property type="match status" value="1"/>
</dbReference>
<dbReference type="InterPro" id="IPR008271">
    <property type="entry name" value="Ser/Thr_kinase_AS"/>
</dbReference>
<evidence type="ECO:0000259" key="2">
    <source>
        <dbReference type="PROSITE" id="PS50011"/>
    </source>
</evidence>
<reference evidence="3 4" key="1">
    <citation type="journal article" date="2020" name="bioRxiv">
        <title>Metabolic contributions of an alphaproteobacterial endosymbiont in the apicomplexan Cardiosporidium cionae.</title>
        <authorList>
            <person name="Hunter E.S."/>
            <person name="Paight C.J."/>
            <person name="Lane C.E."/>
        </authorList>
    </citation>
    <scope>NUCLEOTIDE SEQUENCE [LARGE SCALE GENOMIC DNA]</scope>
    <source>
        <strain evidence="3">ESH_2018</strain>
    </source>
</reference>
<comment type="caution">
    <text evidence="3">The sequence shown here is derived from an EMBL/GenBank/DDBJ whole genome shotgun (WGS) entry which is preliminary data.</text>
</comment>
<dbReference type="PANTHER" id="PTHR44167">
    <property type="entry name" value="OVARIAN-SPECIFIC SERINE/THREONINE-PROTEIN KINASE LOK-RELATED"/>
    <property type="match status" value="1"/>
</dbReference>
<feature type="compositionally biased region" description="Basic and acidic residues" evidence="1">
    <location>
        <begin position="329"/>
        <end position="338"/>
    </location>
</feature>
<dbReference type="SMART" id="SM00220">
    <property type="entry name" value="S_TKc"/>
    <property type="match status" value="1"/>
</dbReference>
<dbReference type="InterPro" id="IPR011009">
    <property type="entry name" value="Kinase-like_dom_sf"/>
</dbReference>
<gene>
    <name evidence="3" type="ORF">IE077_000063</name>
</gene>
<protein>
    <recommendedName>
        <fullName evidence="2">Protein kinase domain-containing protein</fullName>
    </recommendedName>
</protein>
<dbReference type="Proteomes" id="UP000823046">
    <property type="component" value="Unassembled WGS sequence"/>
</dbReference>
<dbReference type="PANTHER" id="PTHR44167:SF30">
    <property type="entry name" value="PHOSPHORYLASE KINASE"/>
    <property type="match status" value="1"/>
</dbReference>
<feature type="region of interest" description="Disordered" evidence="1">
    <location>
        <begin position="1"/>
        <end position="35"/>
    </location>
</feature>
<evidence type="ECO:0000256" key="1">
    <source>
        <dbReference type="SAM" id="MobiDB-lite"/>
    </source>
</evidence>
<keyword evidence="4" id="KW-1185">Reference proteome</keyword>
<feature type="region of interest" description="Disordered" evidence="1">
    <location>
        <begin position="316"/>
        <end position="338"/>
    </location>
</feature>
<dbReference type="Pfam" id="PF00069">
    <property type="entry name" value="Pkinase"/>
    <property type="match status" value="1"/>
</dbReference>
<evidence type="ECO:0000313" key="3">
    <source>
        <dbReference type="EMBL" id="KAF8822094.1"/>
    </source>
</evidence>
<evidence type="ECO:0000313" key="4">
    <source>
        <dbReference type="Proteomes" id="UP000823046"/>
    </source>
</evidence>
<feature type="compositionally biased region" description="Basic and acidic residues" evidence="1">
    <location>
        <begin position="20"/>
        <end position="32"/>
    </location>
</feature>
<sequence length="817" mass="92369">MKSVSQACMHEASCRSTSLARHDEGDHAKDAGGETVIPSLQRIEKAPRLIWNKYTQHKSPLIRSSARQASIIPRTNSDMLHQYNENNTKRYEPECSLDTEALDLMDIETHKLLSENDSIDISLCTITTVSTVGSSIEDNGSGALLGQNANAERAGILANSNVPRESCGRYGTSSPSFSMLHIDPSSGLLIPPINQIAHFLPSSSEKSTSTRFQTRESLGELEEIEHENQIKVPKLHEKNFLRYRNEENWSESQLSHRNMHSTNWMGVGAWVAKLLHGKCPEHFHVNNNVIKEKAPLNDRLYPPKLKNLLNYQSESVEENDTMESVHSLEQSKNKFREDSEIYSTAEREESINHASASHNASSIEQIASSFKKENGIALCKESHNANPSMNGQETGRRPAQKGSDCSALQNVIIAEENQRHFCISKRFFDPRGPVAFFASPRNGMQGVRGELRLWHNPDERVIGQNSSKRRVHKAHWLSSFDKSTNFPAAIKFVEDCNSQDGRSLKREIECHLYIYEHLLRQSQNDSLLKIEDAWPCSELFGYYLDKKHPGNSVLITRKLSGPDFFNIIRFQHSCCFVEQQEQFEYHKLRWCILALEKVAQYSSLGIRHNDIKPDNIVLDLYTNPSNSKVLLDVKIIDLGTASLEHAKDYTGGTSWYESPEQRRLEYFTKKSRNLEEAKKVEIGLKSDTWGAGLSVTEVLLGRRVVDCMKDCFGIGPLEYRGHDSRWAVEPSDWVIRARQALGIENELALSRCGRAARFVYDCLVQPEPDNREPLSNVIETLYDIAEEAKRTVPAGDCHLGVNALTSELQAACRIVHP</sequence>
<dbReference type="SUPFAM" id="SSF56112">
    <property type="entry name" value="Protein kinase-like (PK-like)"/>
    <property type="match status" value="1"/>
</dbReference>
<proteinExistence type="predicted"/>
<name>A0ABQ7JDQ7_9APIC</name>
<dbReference type="EMBL" id="JADAQX010000085">
    <property type="protein sequence ID" value="KAF8822094.1"/>
    <property type="molecule type" value="Genomic_DNA"/>
</dbReference>